<dbReference type="InterPro" id="IPR014710">
    <property type="entry name" value="RmlC-like_jellyroll"/>
</dbReference>
<evidence type="ECO:0000313" key="3">
    <source>
        <dbReference type="Proteomes" id="UP000011058"/>
    </source>
</evidence>
<dbReference type="InterPro" id="IPR011051">
    <property type="entry name" value="RmlC_Cupin_sf"/>
</dbReference>
<dbReference type="KEGG" id="fae:FAES_1379"/>
<dbReference type="STRING" id="1166018.FAES_1379"/>
<proteinExistence type="predicted"/>
<dbReference type="PATRIC" id="fig|1166018.3.peg.3110"/>
<dbReference type="InterPro" id="IPR008894">
    <property type="entry name" value="QdtA_cupin_dom"/>
</dbReference>
<dbReference type="EMBL" id="HE796683">
    <property type="protein sequence ID" value="CCG99389.1"/>
    <property type="molecule type" value="Genomic_DNA"/>
</dbReference>
<sequence>MIGENTAFARVLLRILADGLVLSQHISKIMAKLVNLDTFTSTSGSLTVYNNILPGDIKRVFYIYGAENATRGGHRHHQAWNALICVTGKCCVYTHDGETEQDVWLDEPTKCLILEPADWHVMNQFSADAVLLVLSNEPYRLADYIDDPYPTGRYASSPVSS</sequence>
<dbReference type="Proteomes" id="UP000011058">
    <property type="component" value="Chromosome"/>
</dbReference>
<accession>I0K5I6</accession>
<dbReference type="HOGENOM" id="CLU_127501_1_0_10"/>
<evidence type="ECO:0000259" key="1">
    <source>
        <dbReference type="Pfam" id="PF05523"/>
    </source>
</evidence>
<keyword evidence="3" id="KW-1185">Reference proteome</keyword>
<organism evidence="2 3">
    <name type="scientific">Fibrella aestuarina BUZ 2</name>
    <dbReference type="NCBI Taxonomy" id="1166018"/>
    <lineage>
        <taxon>Bacteria</taxon>
        <taxon>Pseudomonadati</taxon>
        <taxon>Bacteroidota</taxon>
        <taxon>Cytophagia</taxon>
        <taxon>Cytophagales</taxon>
        <taxon>Spirosomataceae</taxon>
        <taxon>Fibrella</taxon>
    </lineage>
</organism>
<dbReference type="Pfam" id="PF05523">
    <property type="entry name" value="FdtA"/>
    <property type="match status" value="1"/>
</dbReference>
<dbReference type="CDD" id="cd20292">
    <property type="entry name" value="cupin_QdtA-like"/>
    <property type="match status" value="1"/>
</dbReference>
<dbReference type="Gene3D" id="2.60.120.10">
    <property type="entry name" value="Jelly Rolls"/>
    <property type="match status" value="1"/>
</dbReference>
<dbReference type="eggNOG" id="COG1898">
    <property type="taxonomic scope" value="Bacteria"/>
</dbReference>
<protein>
    <submittedName>
        <fullName evidence="2">WxcM domain protein</fullName>
    </submittedName>
</protein>
<name>I0K5I6_9BACT</name>
<gene>
    <name evidence="2" type="ORF">FAES_1379</name>
</gene>
<feature type="domain" description="Sugar 3,4-ketoisomerase QdtA cupin" evidence="1">
    <location>
        <begin position="32"/>
        <end position="147"/>
    </location>
</feature>
<dbReference type="AlphaFoldDB" id="I0K5I6"/>
<evidence type="ECO:0000313" key="2">
    <source>
        <dbReference type="EMBL" id="CCG99389.1"/>
    </source>
</evidence>
<dbReference type="SUPFAM" id="SSF51182">
    <property type="entry name" value="RmlC-like cupins"/>
    <property type="match status" value="1"/>
</dbReference>
<reference evidence="2 3" key="1">
    <citation type="journal article" date="2012" name="J. Bacteriol.">
        <title>Genome Sequence of Fibrella aestuarina BUZ 2T, a Filamentous Marine Bacterium.</title>
        <authorList>
            <person name="Filippini M."/>
            <person name="Qi W."/>
            <person name="Blom J."/>
            <person name="Goesmann A."/>
            <person name="Smits T.H."/>
            <person name="Bagheri H.C."/>
        </authorList>
    </citation>
    <scope>NUCLEOTIDE SEQUENCE [LARGE SCALE GENOMIC DNA]</scope>
    <source>
        <strain evidence="3">BUZ 2T</strain>
    </source>
</reference>